<name>A0A8S5SDC5_9CAUD</name>
<reference evidence="1" key="1">
    <citation type="journal article" date="2021" name="Proc. Natl. Acad. Sci. U.S.A.">
        <title>A Catalog of Tens of Thousands of Viruses from Human Metagenomes Reveals Hidden Associations with Chronic Diseases.</title>
        <authorList>
            <person name="Tisza M.J."/>
            <person name="Buck C.B."/>
        </authorList>
    </citation>
    <scope>NUCLEOTIDE SEQUENCE</scope>
    <source>
        <strain evidence="1">Ctnpt50</strain>
    </source>
</reference>
<evidence type="ECO:0000313" key="1">
    <source>
        <dbReference type="EMBL" id="DAF48966.1"/>
    </source>
</evidence>
<accession>A0A8S5SDC5</accession>
<protein>
    <submittedName>
        <fullName evidence="1">Uncharacterized protein</fullName>
    </submittedName>
</protein>
<sequence>MGFAIRIWRYFDNEMTYFVQETNEERAKQKAYQRAKETFNCGMPDTLEEFEKQDNFGGIEVDAKIDQIIL</sequence>
<organism evidence="1">
    <name type="scientific">Siphoviridae sp. ctnpt50</name>
    <dbReference type="NCBI Taxonomy" id="2827941"/>
    <lineage>
        <taxon>Viruses</taxon>
        <taxon>Duplodnaviria</taxon>
        <taxon>Heunggongvirae</taxon>
        <taxon>Uroviricota</taxon>
        <taxon>Caudoviricetes</taxon>
    </lineage>
</organism>
<proteinExistence type="predicted"/>
<dbReference type="EMBL" id="BK032577">
    <property type="protein sequence ID" value="DAF48966.1"/>
    <property type="molecule type" value="Genomic_DNA"/>
</dbReference>